<evidence type="ECO:0000313" key="5">
    <source>
        <dbReference type="Proteomes" id="UP001216674"/>
    </source>
</evidence>
<dbReference type="EMBL" id="JARJLM010000484">
    <property type="protein sequence ID" value="MDF3837155.1"/>
    <property type="molecule type" value="Genomic_DNA"/>
</dbReference>
<feature type="domain" description="Bacteriophage tail tape measure C-terminal" evidence="3">
    <location>
        <begin position="735"/>
        <end position="808"/>
    </location>
</feature>
<reference evidence="4 5" key="1">
    <citation type="submission" date="2023-03" db="EMBL/GenBank/DDBJ databases">
        <title>Draft assemblies of triclosan tolerant bacteria isolated from returned activated sludge.</title>
        <authorList>
            <person name="Van Hamelsveld S."/>
        </authorList>
    </citation>
    <scope>NUCLEOTIDE SEQUENCE [LARGE SCALE GENOMIC DNA]</scope>
    <source>
        <strain evidence="4 5">GW210010_S58</strain>
    </source>
</reference>
<proteinExistence type="predicted"/>
<dbReference type="Pfam" id="PF06791">
    <property type="entry name" value="TMP_2"/>
    <property type="match status" value="1"/>
</dbReference>
<dbReference type="NCBIfam" id="TIGR01541">
    <property type="entry name" value="tape_meas_lam_C"/>
    <property type="match status" value="1"/>
</dbReference>
<dbReference type="Pfam" id="PF09718">
    <property type="entry name" value="Tape_meas_lam_C"/>
    <property type="match status" value="1"/>
</dbReference>
<evidence type="ECO:0000259" key="3">
    <source>
        <dbReference type="Pfam" id="PF09718"/>
    </source>
</evidence>
<feature type="region of interest" description="Disordered" evidence="1">
    <location>
        <begin position="440"/>
        <end position="490"/>
    </location>
</feature>
<dbReference type="Proteomes" id="UP001216674">
    <property type="component" value="Unassembled WGS sequence"/>
</dbReference>
<comment type="caution">
    <text evidence="4">The sequence shown here is derived from an EMBL/GenBank/DDBJ whole genome shotgun (WGS) entry which is preliminary data.</text>
</comment>
<accession>A0ABT6AX09</accession>
<feature type="region of interest" description="Disordered" evidence="1">
    <location>
        <begin position="34"/>
        <end position="59"/>
    </location>
</feature>
<dbReference type="InterPro" id="IPR009628">
    <property type="entry name" value="Phage_tape_measure_N"/>
</dbReference>
<dbReference type="RefSeq" id="WP_276267444.1">
    <property type="nucleotide sequence ID" value="NZ_JARJLM010000484.1"/>
</dbReference>
<sequence>MSQVVGKATLEVEADASSLEAGLAKAEGSIKSLETTAARSSQRTSGSFRSVGDAAGEAAQRMEAQSRRYLASLKRESDQVGRTRSEYLALRAEELGVKDAAQPMLERMRQAEQSLNRVGVSAAQTAAAMRMVPAQMTDIVTQLAGGQNALLILTQQGGQLKDMFGGVGPAIRGLGSYVAGLVTPLTAAAAAASVFGLAIYKGSQEAVEFNKSLILTGNYVGKTAEQLSEMAGQISKTIGTQGQASEVLNKLAGTGKIAGDQIQGIGVAAMAMNKATSASVDETIKMFVALGEEPTKASAKLNEQYHYLTASVYDQIRALEEEGHKEEAAALAQQTLAVAMKERADKVLEKVGFLERGWNSVATAAKKAWDEMLGWGRPETLDDVKAKIAAAKAEIAKMGDAGPGWDSTAGGAAVGNGNKRRAAAEAKLRFLEAKATEMEGQRSVADAEGQQTKQNAEGVAAKSRLAEQDKRMRGRAKQREDEIDQLKRDAKTTGMAQEEFQKRLAFINEHYKDKGAVNTAAAAVQNALAGEIAALEGYGRQVKQIEKQTQLDLEFERNLGLISEREFIQKSSENKENALIDQQAIAELEAETAGGRKSLAERERYAAKVREIEEQIANVRKEGANAVAAYDKKTSDSLNAYIGALDNSLKVRLQEISQNIGSMGLGDVARDELNRIQQANRDFDQKFYDLSRSRRENRIGEDEYQDQLAALRKYQTERVLAEQGATQQMRDAQSSWALGASRALENYRDSAGNVFKQTEELANRSFSGMEDSITRFVTTGKLSFNSLAESFIADTVRMQVRAAGSGVLGMLGPAIRGMFGSAEMWNGGIQGVTGELSGSPLTGVFLKSSGGLISGPGTGTSDSIPAMLSNGEFVVKAAATARHRGVLEAINAGGAAARFASGGYVDGAAVYRPTLNGSGAVPQGAAGGVTVNVTLVEDSSKAGQVEHQRNGSQVDIQAFVERIVDRRVSSSITSGGNMISNSFERSYLLSRTR</sequence>
<feature type="domain" description="Bacteriophage tail tape measure N-terminal" evidence="2">
    <location>
        <begin position="115"/>
        <end position="317"/>
    </location>
</feature>
<organism evidence="4 5">
    <name type="scientific">Cupriavidus basilensis</name>
    <dbReference type="NCBI Taxonomy" id="68895"/>
    <lineage>
        <taxon>Bacteria</taxon>
        <taxon>Pseudomonadati</taxon>
        <taxon>Pseudomonadota</taxon>
        <taxon>Betaproteobacteria</taxon>
        <taxon>Burkholderiales</taxon>
        <taxon>Burkholderiaceae</taxon>
        <taxon>Cupriavidus</taxon>
    </lineage>
</organism>
<keyword evidence="5" id="KW-1185">Reference proteome</keyword>
<evidence type="ECO:0000259" key="2">
    <source>
        <dbReference type="Pfam" id="PF06791"/>
    </source>
</evidence>
<evidence type="ECO:0000313" key="4">
    <source>
        <dbReference type="EMBL" id="MDF3837155.1"/>
    </source>
</evidence>
<feature type="compositionally biased region" description="Basic and acidic residues" evidence="1">
    <location>
        <begin position="464"/>
        <end position="490"/>
    </location>
</feature>
<dbReference type="InterPro" id="IPR006431">
    <property type="entry name" value="Phage_tape_meas_C"/>
</dbReference>
<gene>
    <name evidence="4" type="ORF">P3W85_29990</name>
</gene>
<evidence type="ECO:0000256" key="1">
    <source>
        <dbReference type="SAM" id="MobiDB-lite"/>
    </source>
</evidence>
<protein>
    <submittedName>
        <fullName evidence="4">Phage tail tape measure protein</fullName>
    </submittedName>
</protein>
<name>A0ABT6AX09_9BURK</name>
<feature type="compositionally biased region" description="Polar residues" evidence="1">
    <location>
        <begin position="34"/>
        <end position="48"/>
    </location>
</feature>